<comment type="caution">
    <text evidence="1">The sequence shown here is derived from an EMBL/GenBank/DDBJ whole genome shotgun (WGS) entry which is preliminary data.</text>
</comment>
<accession>A0ABV6TZI7</accession>
<dbReference type="EMBL" id="JBHMQT010000006">
    <property type="protein sequence ID" value="MFC0861620.1"/>
    <property type="molecule type" value="Genomic_DNA"/>
</dbReference>
<gene>
    <name evidence="1" type="ORF">ACFHYQ_04840</name>
</gene>
<evidence type="ECO:0000313" key="1">
    <source>
        <dbReference type="EMBL" id="MFC0861620.1"/>
    </source>
</evidence>
<dbReference type="RefSeq" id="WP_394299849.1">
    <property type="nucleotide sequence ID" value="NZ_JBHMQT010000006.1"/>
</dbReference>
<proteinExistence type="predicted"/>
<protein>
    <submittedName>
        <fullName evidence="1">Uncharacterized protein</fullName>
    </submittedName>
</protein>
<dbReference type="Proteomes" id="UP001589870">
    <property type="component" value="Unassembled WGS sequence"/>
</dbReference>
<sequence length="401" mass="43367">MAATTPTANLTPHTSQYEGCMGNYGNTLDRWYRRAALVIWPRSRDFASRAQASSAWAMDALGEMIRAGQVIEAREAAQSLEPFWNASVRSAPQTDLLGRTLETAKGVDDAEAAAMLLRPFQLEQLTPGHAPALAALAAHYGDSWIAGLLRDWSAAWRAGGYGHAPERLEWLTGLPRLCTTLSAAGSGGNATACRILDLSWTCLADGVRPMLTGQSTSRLDTWLTGLGGPLAGITVAAAQTGSAGVLADVVKLGQASGDQVISLVMAALRAAGPHREGFGELALGCAERIRGVLARPRRASGDWSIELPAGCTCDLCGTLGAFLRDPQRRAFEWPLAKEKRRHVHSRIDSAELPVRHETRRQGRPYTLVLTKTDALFERERLTRERGEADLAWLAKNWKVPL</sequence>
<name>A0ABV6TZI7_9ACTN</name>
<keyword evidence="2" id="KW-1185">Reference proteome</keyword>
<reference evidence="1 2" key="1">
    <citation type="submission" date="2024-09" db="EMBL/GenBank/DDBJ databases">
        <authorList>
            <person name="Sun Q."/>
            <person name="Mori K."/>
        </authorList>
    </citation>
    <scope>NUCLEOTIDE SEQUENCE [LARGE SCALE GENOMIC DNA]</scope>
    <source>
        <strain evidence="1 2">TBRC 1851</strain>
    </source>
</reference>
<evidence type="ECO:0000313" key="2">
    <source>
        <dbReference type="Proteomes" id="UP001589870"/>
    </source>
</evidence>
<organism evidence="1 2">
    <name type="scientific">Sphaerimonospora cavernae</name>
    <dbReference type="NCBI Taxonomy" id="1740611"/>
    <lineage>
        <taxon>Bacteria</taxon>
        <taxon>Bacillati</taxon>
        <taxon>Actinomycetota</taxon>
        <taxon>Actinomycetes</taxon>
        <taxon>Streptosporangiales</taxon>
        <taxon>Streptosporangiaceae</taxon>
        <taxon>Sphaerimonospora</taxon>
    </lineage>
</organism>